<comment type="subcellular location">
    <subcellularLocation>
        <location evidence="1">Membrane</location>
        <topology evidence="1">Single-pass type II membrane protein</topology>
    </subcellularLocation>
</comment>
<evidence type="ECO:0000256" key="1">
    <source>
        <dbReference type="ARBA" id="ARBA00004606"/>
    </source>
</evidence>
<keyword evidence="9" id="KW-0325">Glycoprotein</keyword>
<evidence type="ECO:0000256" key="10">
    <source>
        <dbReference type="ARBA" id="ARBA00038150"/>
    </source>
</evidence>
<comment type="caution">
    <text evidence="11">The sequence shown here is derived from an EMBL/GenBank/DDBJ whole genome shotgun (WGS) entry which is preliminary data.</text>
</comment>
<dbReference type="PANTHER" id="PTHR19297">
    <property type="entry name" value="GLYCOSYLTRANSFERASE 14 FAMILY MEMBER"/>
    <property type="match status" value="1"/>
</dbReference>
<evidence type="ECO:0000313" key="11">
    <source>
        <dbReference type="EMBL" id="KAK7484555.1"/>
    </source>
</evidence>
<keyword evidence="3" id="KW-0328">Glycosyltransferase</keyword>
<dbReference type="GO" id="GO:0016757">
    <property type="term" value="F:glycosyltransferase activity"/>
    <property type="evidence" value="ECO:0007669"/>
    <property type="project" value="UniProtKB-KW"/>
</dbReference>
<evidence type="ECO:0000313" key="12">
    <source>
        <dbReference type="Proteomes" id="UP001519460"/>
    </source>
</evidence>
<protein>
    <recommendedName>
        <fullName evidence="13">Beta-1,3-galactosyl-O-glycosyl-glycoprotein beta-1,6-N-acetylglucosaminyltransferase</fullName>
    </recommendedName>
</protein>
<evidence type="ECO:0000256" key="3">
    <source>
        <dbReference type="ARBA" id="ARBA00022676"/>
    </source>
</evidence>
<accession>A0ABD0KBT0</accession>
<evidence type="ECO:0000256" key="9">
    <source>
        <dbReference type="ARBA" id="ARBA00023180"/>
    </source>
</evidence>
<proteinExistence type="inferred from homology"/>
<evidence type="ECO:0000256" key="8">
    <source>
        <dbReference type="ARBA" id="ARBA00023136"/>
    </source>
</evidence>
<keyword evidence="6" id="KW-0735">Signal-anchor</keyword>
<keyword evidence="5" id="KW-0812">Transmembrane</keyword>
<gene>
    <name evidence="11" type="ORF">BaRGS_00024187</name>
</gene>
<evidence type="ECO:0000256" key="5">
    <source>
        <dbReference type="ARBA" id="ARBA00022692"/>
    </source>
</evidence>
<sequence length="456" mass="52652">MRLPVRRTTQLRILAVLVCTVVLTWQTGPFSRVRSDEGDQTVHKEAMKLYELLSKKERAKRLNVLFHARDNATRPRVTTVSCPRLWAGNVDAEYLRKAASVKTSVTRQSRDLVQETLNCTSYILNNGFRSASVSEEELSFPLAFSLMVYRDVQQVERLLRAVYRPHNLYCVHVDRKSGLGFQSSLRLIVGCLPNVFINERSLDVRWGNYSVLEPELECMRRLWSLGARWRYFINLTGQEFPLKTNKELVAILKSFRGANDIRGTQLRKFQSRWNKNLPAPFNLTVTKGSKLIIASRGFVDYVVNSRVSRVLQEWVRKTEIPDETFFSTLNHNPRLGVPGSLKGNHIVDTDVNEGEFSRYLLWIRTKQGSLCKGKFVRGVCVFGVGDLPYLTQVPYLFANKFHYGFQPLAYDCLEEWYFLKIHHENIGRPIEPPLNMTVYVNSYLAKDVYTGPVKLW</sequence>
<dbReference type="InterPro" id="IPR003406">
    <property type="entry name" value="Glyco_trans_14"/>
</dbReference>
<name>A0ABD0KBT0_9CAEN</name>
<dbReference type="AlphaFoldDB" id="A0ABD0KBT0"/>
<dbReference type="PANTHER" id="PTHR19297:SF185">
    <property type="entry name" value="BETA-1,3-GALACTOSYL-O-GLYCOSYL-GLYCOPROTEIN BETA-1,6-N-ACETYLGLUCOSAMINYLTRANSFERASE 3"/>
    <property type="match status" value="1"/>
</dbReference>
<evidence type="ECO:0008006" key="13">
    <source>
        <dbReference type="Google" id="ProtNLM"/>
    </source>
</evidence>
<keyword evidence="7" id="KW-1133">Transmembrane helix</keyword>
<organism evidence="11 12">
    <name type="scientific">Batillaria attramentaria</name>
    <dbReference type="NCBI Taxonomy" id="370345"/>
    <lineage>
        <taxon>Eukaryota</taxon>
        <taxon>Metazoa</taxon>
        <taxon>Spiralia</taxon>
        <taxon>Lophotrochozoa</taxon>
        <taxon>Mollusca</taxon>
        <taxon>Gastropoda</taxon>
        <taxon>Caenogastropoda</taxon>
        <taxon>Sorbeoconcha</taxon>
        <taxon>Cerithioidea</taxon>
        <taxon>Batillariidae</taxon>
        <taxon>Batillaria</taxon>
    </lineage>
</organism>
<evidence type="ECO:0000256" key="7">
    <source>
        <dbReference type="ARBA" id="ARBA00022989"/>
    </source>
</evidence>
<dbReference type="EMBL" id="JACVVK020000208">
    <property type="protein sequence ID" value="KAK7484555.1"/>
    <property type="molecule type" value="Genomic_DNA"/>
</dbReference>
<dbReference type="Pfam" id="PF02485">
    <property type="entry name" value="Branch"/>
    <property type="match status" value="1"/>
</dbReference>
<keyword evidence="12" id="KW-1185">Reference proteome</keyword>
<comment type="similarity">
    <text evidence="10">Belongs to the glycosyltransferase 14 family.</text>
</comment>
<evidence type="ECO:0000256" key="6">
    <source>
        <dbReference type="ARBA" id="ARBA00022968"/>
    </source>
</evidence>
<reference evidence="11 12" key="1">
    <citation type="journal article" date="2023" name="Sci. Data">
        <title>Genome assembly of the Korean intertidal mud-creeper Batillaria attramentaria.</title>
        <authorList>
            <person name="Patra A.K."/>
            <person name="Ho P.T."/>
            <person name="Jun S."/>
            <person name="Lee S.J."/>
            <person name="Kim Y."/>
            <person name="Won Y.J."/>
        </authorList>
    </citation>
    <scope>NUCLEOTIDE SEQUENCE [LARGE SCALE GENOMIC DNA]</scope>
    <source>
        <strain evidence="11">Wonlab-2016</strain>
    </source>
</reference>
<comment type="pathway">
    <text evidence="2">Protein modification; protein glycosylation.</text>
</comment>
<keyword evidence="8" id="KW-0472">Membrane</keyword>
<dbReference type="Proteomes" id="UP001519460">
    <property type="component" value="Unassembled WGS sequence"/>
</dbReference>
<evidence type="ECO:0000256" key="2">
    <source>
        <dbReference type="ARBA" id="ARBA00004922"/>
    </source>
</evidence>
<keyword evidence="4" id="KW-0808">Transferase</keyword>
<evidence type="ECO:0000256" key="4">
    <source>
        <dbReference type="ARBA" id="ARBA00022679"/>
    </source>
</evidence>
<dbReference type="GO" id="GO:0016020">
    <property type="term" value="C:membrane"/>
    <property type="evidence" value="ECO:0007669"/>
    <property type="project" value="UniProtKB-SubCell"/>
</dbReference>